<evidence type="ECO:0000313" key="2">
    <source>
        <dbReference type="EMBL" id="AJM93100.1"/>
    </source>
</evidence>
<dbReference type="STRING" id="1582439.NPIRD3C_1890"/>
<keyword evidence="1" id="KW-0812">Transmembrane</keyword>
<organism evidence="2 3">
    <name type="scientific">Nitrosopumilus piranensis</name>
    <dbReference type="NCBI Taxonomy" id="1582439"/>
    <lineage>
        <taxon>Archaea</taxon>
        <taxon>Nitrososphaerota</taxon>
        <taxon>Nitrososphaeria</taxon>
        <taxon>Nitrosopumilales</taxon>
        <taxon>Nitrosopumilaceae</taxon>
        <taxon>Nitrosopumilus</taxon>
    </lineage>
</organism>
<dbReference type="RefSeq" id="WP_148703818.1">
    <property type="nucleotide sequence ID" value="NZ_CP010868.1"/>
</dbReference>
<proteinExistence type="predicted"/>
<keyword evidence="1" id="KW-0472">Membrane</keyword>
<dbReference type="AlphaFoldDB" id="A0A0C5C187"/>
<reference evidence="2 3" key="3">
    <citation type="journal article" date="2019" name="Int. J. Syst. Evol. Microbiol.">
        <title>Nitrosopumilus adriaticus sp. nov. and Nitrosopumilus piranensis sp. nov., two ammonia-oxidizing archaea from the Adriatic Sea and members of the class Nitrososphaeria.</title>
        <authorList>
            <person name="Bayer B."/>
            <person name="Vojvoda J."/>
            <person name="Reinthaler T."/>
            <person name="Reyes C."/>
            <person name="Pinto M."/>
            <person name="Herndl G.J."/>
        </authorList>
    </citation>
    <scope>NUCLEOTIDE SEQUENCE [LARGE SCALE GENOMIC DNA]</scope>
    <source>
        <strain evidence="2 3">D3C</strain>
    </source>
</reference>
<feature type="transmembrane region" description="Helical" evidence="1">
    <location>
        <begin position="20"/>
        <end position="37"/>
    </location>
</feature>
<dbReference type="PATRIC" id="fig|1582439.9.peg.1950"/>
<protein>
    <submittedName>
        <fullName evidence="2">Uncharacterized protein</fullName>
    </submittedName>
</protein>
<gene>
    <name evidence="2" type="ORF">NPIRD3C_1890</name>
</gene>
<evidence type="ECO:0000313" key="3">
    <source>
        <dbReference type="Proteomes" id="UP000032027"/>
    </source>
</evidence>
<evidence type="ECO:0000256" key="1">
    <source>
        <dbReference type="SAM" id="Phobius"/>
    </source>
</evidence>
<dbReference type="Proteomes" id="UP000032027">
    <property type="component" value="Chromosome"/>
</dbReference>
<dbReference type="KEGG" id="nid:NPIRD3C_1890"/>
<accession>A0A0C5C187</accession>
<keyword evidence="1" id="KW-1133">Transmembrane helix</keyword>
<feature type="transmembrane region" description="Helical" evidence="1">
    <location>
        <begin position="57"/>
        <end position="76"/>
    </location>
</feature>
<reference evidence="3" key="1">
    <citation type="submission" date="2015-02" db="EMBL/GenBank/DDBJ databases">
        <title>Characterization of two novel Thaumarchaeota isolated from the Northern Adriatic Sea.</title>
        <authorList>
            <person name="Bayer B."/>
            <person name="Vojvoda J."/>
            <person name="Offre P."/>
            <person name="Srivastava A."/>
            <person name="Elisabeth N."/>
            <person name="Garcia J.A.L."/>
            <person name="Schleper C."/>
            <person name="Herndl G.J."/>
        </authorList>
    </citation>
    <scope>NUCLEOTIDE SEQUENCE [LARGE SCALE GENOMIC DNA]</scope>
    <source>
        <strain evidence="3">D3C</strain>
    </source>
</reference>
<dbReference type="GeneID" id="41600972"/>
<sequence>MKDNESANLSEKPRSHLGKIGVVIMTIGLIVLYYDGISLSQTVPFGYQYYEHPQIHIPIIFMIVTFVGVGIFVYNFSKGRQVL</sequence>
<reference evidence="2 3" key="2">
    <citation type="journal article" date="2016" name="ISME J.">
        <title>Physiological and genomic characterization of two novel marine thaumarchaeal strains indicates niche differentiation.</title>
        <authorList>
            <person name="Bayer B."/>
            <person name="Vojvoda J."/>
            <person name="Offre P."/>
            <person name="Alves R.J."/>
            <person name="Elisabeth N.H."/>
            <person name="Garcia J.A."/>
            <person name="Volland J.M."/>
            <person name="Srivastava A."/>
            <person name="Schleper C."/>
            <person name="Herndl G.J."/>
        </authorList>
    </citation>
    <scope>NUCLEOTIDE SEQUENCE [LARGE SCALE GENOMIC DNA]</scope>
    <source>
        <strain evidence="2 3">D3C</strain>
    </source>
</reference>
<keyword evidence="3" id="KW-1185">Reference proteome</keyword>
<dbReference type="EMBL" id="CP010868">
    <property type="protein sequence ID" value="AJM93100.1"/>
    <property type="molecule type" value="Genomic_DNA"/>
</dbReference>
<dbReference type="HOGENOM" id="CLU_2534507_0_0_2"/>
<name>A0A0C5C187_9ARCH</name>